<feature type="region of interest" description="Disordered" evidence="1">
    <location>
        <begin position="353"/>
        <end position="392"/>
    </location>
</feature>
<evidence type="ECO:0000256" key="1">
    <source>
        <dbReference type="SAM" id="MobiDB-lite"/>
    </source>
</evidence>
<evidence type="ECO:0000313" key="2">
    <source>
        <dbReference type="EMBL" id="KAJ8765480.1"/>
    </source>
</evidence>
<feature type="compositionally biased region" description="Polar residues" evidence="1">
    <location>
        <begin position="367"/>
        <end position="377"/>
    </location>
</feature>
<dbReference type="GO" id="GO:0003714">
    <property type="term" value="F:transcription corepressor activity"/>
    <property type="evidence" value="ECO:0007669"/>
    <property type="project" value="InterPro"/>
</dbReference>
<dbReference type="InterPro" id="IPR022709">
    <property type="entry name" value="SCAI"/>
</dbReference>
<keyword evidence="3" id="KW-1185">Reference proteome</keyword>
<name>A0AAV8THE9_9ROSI</name>
<evidence type="ECO:0000313" key="3">
    <source>
        <dbReference type="Proteomes" id="UP001159364"/>
    </source>
</evidence>
<dbReference type="GO" id="GO:0006351">
    <property type="term" value="P:DNA-templated transcription"/>
    <property type="evidence" value="ECO:0007669"/>
    <property type="project" value="InterPro"/>
</dbReference>
<sequence length="605" mass="68486">MAADIDVVSQTFRALVESADRKFTRVRDLPQYGRSQNHYLQKVFKAYMRLWKYQQENRSRLVASGLNRWEIGEIASRIGQLYFNQYMRTSEARFLVEAYVFYEAILHRKYFEGAKAKDLGVRFKELRFYARFLLVSLILNRTDMVRALAERFGALVDDSKANFREMNFKEWKMVVQEIVRFMEVDSAFKYARPFRCCALYDSHPASRPYVARFHAKKVLKFQDAVLTSYHRNEVKFAELTLDSHRMLQCLEWEPSGSFYQKHTVESSFSNNLVDPKQNGTIVYHSGASGLIDINLAAALTDPSLPPNPRKAILYRPSVSHLLAVLATISDELPPESVMLIYISASGKGGLSHVSKLQSSGGSKKSSRNNAISGTLSEKNGFAPETHTNGRRESSDYYDNYLWLGPKGSGGPNTLYPGDIIPFTRRPLFLIIDSDSSHAFKVLHGAERGETAALLLSPVRPVFKALPNTGTTHYGSQFTFFLTAPLQAFCQMVGLTFPDDETDLYKNAEDILSTAFSEWEVILSTSKNLDLVWGQVLSDPFLRRLILRFIFCRCALSMFNLSKDDERCLPVCLPHLPSSVSPRSEVVQSAVLGLANLLKVATHFSL</sequence>
<accession>A0AAV8THE9</accession>
<dbReference type="AlphaFoldDB" id="A0AAV8THE9"/>
<protein>
    <recommendedName>
        <fullName evidence="4">Protein SCAI</fullName>
    </recommendedName>
</protein>
<proteinExistence type="predicted"/>
<dbReference type="Proteomes" id="UP001159364">
    <property type="component" value="Linkage Group LG05"/>
</dbReference>
<reference evidence="2 3" key="1">
    <citation type="submission" date="2021-09" db="EMBL/GenBank/DDBJ databases">
        <title>Genomic insights and catalytic innovation underlie evolution of tropane alkaloids biosynthesis.</title>
        <authorList>
            <person name="Wang Y.-J."/>
            <person name="Tian T."/>
            <person name="Huang J.-P."/>
            <person name="Huang S.-X."/>
        </authorList>
    </citation>
    <scope>NUCLEOTIDE SEQUENCE [LARGE SCALE GENOMIC DNA]</scope>
    <source>
        <strain evidence="2">KIB-2018</strain>
        <tissue evidence="2">Leaf</tissue>
    </source>
</reference>
<dbReference type="Pfam" id="PF12070">
    <property type="entry name" value="SCAI"/>
    <property type="match status" value="1"/>
</dbReference>
<organism evidence="2 3">
    <name type="scientific">Erythroxylum novogranatense</name>
    <dbReference type="NCBI Taxonomy" id="1862640"/>
    <lineage>
        <taxon>Eukaryota</taxon>
        <taxon>Viridiplantae</taxon>
        <taxon>Streptophyta</taxon>
        <taxon>Embryophyta</taxon>
        <taxon>Tracheophyta</taxon>
        <taxon>Spermatophyta</taxon>
        <taxon>Magnoliopsida</taxon>
        <taxon>eudicotyledons</taxon>
        <taxon>Gunneridae</taxon>
        <taxon>Pentapetalae</taxon>
        <taxon>rosids</taxon>
        <taxon>fabids</taxon>
        <taxon>Malpighiales</taxon>
        <taxon>Erythroxylaceae</taxon>
        <taxon>Erythroxylum</taxon>
    </lineage>
</organism>
<dbReference type="EMBL" id="JAIWQS010000005">
    <property type="protein sequence ID" value="KAJ8765480.1"/>
    <property type="molecule type" value="Genomic_DNA"/>
</dbReference>
<dbReference type="PANTHER" id="PTHR21243">
    <property type="entry name" value="PROTEIN SCAI"/>
    <property type="match status" value="1"/>
</dbReference>
<gene>
    <name evidence="2" type="ORF">K2173_014602</name>
</gene>
<comment type="caution">
    <text evidence="2">The sequence shown here is derived from an EMBL/GenBank/DDBJ whole genome shotgun (WGS) entry which is preliminary data.</text>
</comment>
<evidence type="ECO:0008006" key="4">
    <source>
        <dbReference type="Google" id="ProtNLM"/>
    </source>
</evidence>